<dbReference type="KEGG" id="phs:C2L64_14760"/>
<evidence type="ECO:0000259" key="1">
    <source>
        <dbReference type="Pfam" id="PF08241"/>
    </source>
</evidence>
<feature type="domain" description="Methyltransferase type 11" evidence="1">
    <location>
        <begin position="23"/>
        <end position="116"/>
    </location>
</feature>
<dbReference type="GO" id="GO:0008757">
    <property type="term" value="F:S-adenosylmethionine-dependent methyltransferase activity"/>
    <property type="evidence" value="ECO:0007669"/>
    <property type="project" value="InterPro"/>
</dbReference>
<dbReference type="Proteomes" id="UP000236649">
    <property type="component" value="Chromosome 1"/>
</dbReference>
<gene>
    <name evidence="2" type="ORF">C2L64_14760</name>
</gene>
<dbReference type="Gene3D" id="3.40.50.150">
    <property type="entry name" value="Vaccinia Virus protein VP39"/>
    <property type="match status" value="1"/>
</dbReference>
<dbReference type="InterPro" id="IPR029063">
    <property type="entry name" value="SAM-dependent_MTases_sf"/>
</dbReference>
<dbReference type="EMBL" id="CP026105">
    <property type="protein sequence ID" value="AUT69405.1"/>
    <property type="molecule type" value="Genomic_DNA"/>
</dbReference>
<evidence type="ECO:0000313" key="2">
    <source>
        <dbReference type="EMBL" id="AUT69405.1"/>
    </source>
</evidence>
<sequence length="245" mass="28198">MNNYEFCVQWILDQRRGNNVRVLDYGCGAGRIVKDLRLQGVEAFGCDVFYEGAAYSSLTDLTSTDGIIVKMEGGAIPFESASFDFVINNQVMEHVDNLDNVLAEVRRVLKPGGKVISLFPDKGVWREGHCGVPFLHWFPKGSRPRIYYAAACRAFGLGYHKQDKNVIGWSQEFCEWLDKWTYYRPRREIDATYDKYFCDVVHIEDYWLKLRLGERKKAATYLPAFAQQLVVRKLAGMIFVARKPL</sequence>
<dbReference type="SUPFAM" id="SSF53335">
    <property type="entry name" value="S-adenosyl-L-methionine-dependent methyltransferases"/>
    <property type="match status" value="1"/>
</dbReference>
<dbReference type="GO" id="GO:0032259">
    <property type="term" value="P:methylation"/>
    <property type="evidence" value="ECO:0007669"/>
    <property type="project" value="UniProtKB-KW"/>
</dbReference>
<dbReference type="PANTHER" id="PTHR42912">
    <property type="entry name" value="METHYLTRANSFERASE"/>
    <property type="match status" value="1"/>
</dbReference>
<dbReference type="CDD" id="cd02440">
    <property type="entry name" value="AdoMet_MTases"/>
    <property type="match status" value="1"/>
</dbReference>
<keyword evidence="2" id="KW-0489">Methyltransferase</keyword>
<dbReference type="InterPro" id="IPR050508">
    <property type="entry name" value="Methyltransf_Superfamily"/>
</dbReference>
<keyword evidence="2" id="KW-0808">Transferase</keyword>
<proteinExistence type="predicted"/>
<protein>
    <submittedName>
        <fullName evidence="2">Class I SAM-dependent methyltransferase</fullName>
    </submittedName>
</protein>
<name>A0AAN1J970_9BURK</name>
<reference evidence="2 3" key="1">
    <citation type="submission" date="2018-01" db="EMBL/GenBank/DDBJ databases">
        <title>Species boundaries and ecological features among Paraburkholderia terrae DSMZ17804T, P. hospita DSMZ17164T and P. caribensis DSMZ13236T.</title>
        <authorList>
            <person name="Pratama A.A."/>
        </authorList>
    </citation>
    <scope>NUCLEOTIDE SEQUENCE [LARGE SCALE GENOMIC DNA]</scope>
    <source>
        <strain evidence="2 3">DSM 17164</strain>
    </source>
</reference>
<accession>A0AAN1J970</accession>
<organism evidence="2 3">
    <name type="scientific">Paraburkholderia hospita</name>
    <dbReference type="NCBI Taxonomy" id="169430"/>
    <lineage>
        <taxon>Bacteria</taxon>
        <taxon>Pseudomonadati</taxon>
        <taxon>Pseudomonadota</taxon>
        <taxon>Betaproteobacteria</taxon>
        <taxon>Burkholderiales</taxon>
        <taxon>Burkholderiaceae</taxon>
        <taxon>Paraburkholderia</taxon>
    </lineage>
</organism>
<dbReference type="RefSeq" id="WP_090837660.1">
    <property type="nucleotide sequence ID" value="NZ_CADFGJ010000020.1"/>
</dbReference>
<dbReference type="Pfam" id="PF08241">
    <property type="entry name" value="Methyltransf_11"/>
    <property type="match status" value="1"/>
</dbReference>
<dbReference type="AlphaFoldDB" id="A0AAN1J970"/>
<dbReference type="InterPro" id="IPR013216">
    <property type="entry name" value="Methyltransf_11"/>
</dbReference>
<dbReference type="GeneID" id="55529581"/>
<dbReference type="PANTHER" id="PTHR42912:SF93">
    <property type="entry name" value="N6-ADENOSINE-METHYLTRANSFERASE TMT1A"/>
    <property type="match status" value="1"/>
</dbReference>
<evidence type="ECO:0000313" key="3">
    <source>
        <dbReference type="Proteomes" id="UP000236649"/>
    </source>
</evidence>